<accession>A0A917JZ15</accession>
<reference evidence="1" key="2">
    <citation type="submission" date="2020-09" db="EMBL/GenBank/DDBJ databases">
        <authorList>
            <person name="Sun Q."/>
            <person name="Ohkuma M."/>
        </authorList>
    </citation>
    <scope>NUCLEOTIDE SEQUENCE</scope>
    <source>
        <strain evidence="1">JCM 13919</strain>
    </source>
</reference>
<dbReference type="AlphaFoldDB" id="A0A917JZ15"/>
<dbReference type="Proteomes" id="UP000630149">
    <property type="component" value="Unassembled WGS sequence"/>
</dbReference>
<proteinExistence type="predicted"/>
<sequence length="90" mass="10372">MNMNEKIILQLFKEQMLKQNTLRKNFHLSINDVCEILHPKTTQECASNHQLIDDCVNHGYLEPAKSSLTAFPKQDLYTISVLGLIKLDDE</sequence>
<reference evidence="1" key="1">
    <citation type="journal article" date="2014" name="Int. J. Syst. Evol. Microbiol.">
        <title>Complete genome sequence of Corynebacterium casei LMG S-19264T (=DSM 44701T), isolated from a smear-ripened cheese.</title>
        <authorList>
            <consortium name="US DOE Joint Genome Institute (JGI-PGF)"/>
            <person name="Walter F."/>
            <person name="Albersmeier A."/>
            <person name="Kalinowski J."/>
            <person name="Ruckert C."/>
        </authorList>
    </citation>
    <scope>NUCLEOTIDE SEQUENCE</scope>
    <source>
        <strain evidence="1">JCM 13919</strain>
    </source>
</reference>
<keyword evidence="2" id="KW-1185">Reference proteome</keyword>
<evidence type="ECO:0000313" key="2">
    <source>
        <dbReference type="Proteomes" id="UP000630149"/>
    </source>
</evidence>
<comment type="caution">
    <text evidence="1">The sequence shown here is derived from an EMBL/GenBank/DDBJ whole genome shotgun (WGS) entry which is preliminary data.</text>
</comment>
<organism evidence="1 2">
    <name type="scientific">Legionella impletisoli</name>
    <dbReference type="NCBI Taxonomy" id="343510"/>
    <lineage>
        <taxon>Bacteria</taxon>
        <taxon>Pseudomonadati</taxon>
        <taxon>Pseudomonadota</taxon>
        <taxon>Gammaproteobacteria</taxon>
        <taxon>Legionellales</taxon>
        <taxon>Legionellaceae</taxon>
        <taxon>Legionella</taxon>
    </lineage>
</organism>
<protein>
    <submittedName>
        <fullName evidence="1">Uncharacterized protein</fullName>
    </submittedName>
</protein>
<name>A0A917JZ15_9GAMM</name>
<evidence type="ECO:0000313" key="1">
    <source>
        <dbReference type="EMBL" id="GGI90748.1"/>
    </source>
</evidence>
<dbReference type="EMBL" id="BMOB01000009">
    <property type="protein sequence ID" value="GGI90748.1"/>
    <property type="molecule type" value="Genomic_DNA"/>
</dbReference>
<gene>
    <name evidence="1" type="ORF">GCM10007966_19320</name>
</gene>